<reference evidence="6 7" key="1">
    <citation type="journal article" date="2011" name="Stand. Genomic Sci.">
        <title>Complete genome sequence of the hyperthermophilic chemolithoautotroph Pyrolobus fumarii type strain (1A).</title>
        <authorList>
            <person name="Anderson I."/>
            <person name="Goker M."/>
            <person name="Nolan M."/>
            <person name="Lucas S."/>
            <person name="Hammon N."/>
            <person name="Deshpande S."/>
            <person name="Cheng J.F."/>
            <person name="Tapia R."/>
            <person name="Han C."/>
            <person name="Goodwin L."/>
            <person name="Pitluck S."/>
            <person name="Huntemann M."/>
            <person name="Liolios K."/>
            <person name="Ivanova N."/>
            <person name="Pagani I."/>
            <person name="Mavromatis K."/>
            <person name="Ovchinikova G."/>
            <person name="Pati A."/>
            <person name="Chen A."/>
            <person name="Palaniappan K."/>
            <person name="Land M."/>
            <person name="Hauser L."/>
            <person name="Brambilla E.M."/>
            <person name="Huber H."/>
            <person name="Yasawong M."/>
            <person name="Rohde M."/>
            <person name="Spring S."/>
            <person name="Abt B."/>
            <person name="Sikorski J."/>
            <person name="Wirth R."/>
            <person name="Detter J.C."/>
            <person name="Woyke T."/>
            <person name="Bristow J."/>
            <person name="Eisen J.A."/>
            <person name="Markowitz V."/>
            <person name="Hugenholtz P."/>
            <person name="Kyrpides N.C."/>
            <person name="Klenk H.P."/>
            <person name="Lapidus A."/>
        </authorList>
    </citation>
    <scope>NUCLEOTIDE SEQUENCE [LARGE SCALE GENOMIC DNA]</scope>
    <source>
        <strain evidence="7">DSM 11204 / 1A</strain>
    </source>
</reference>
<keyword evidence="7" id="KW-1185">Reference proteome</keyword>
<dbReference type="PANTHER" id="PTHR11228:SF35">
    <property type="entry name" value="MOLYBDENUM COFACTOR BIOSYNTHESIS PROTEIN A-RELATED"/>
    <property type="match status" value="1"/>
</dbReference>
<dbReference type="SFLD" id="SFLDG01067">
    <property type="entry name" value="SPASM/twitch_domain_containing"/>
    <property type="match status" value="1"/>
</dbReference>
<dbReference type="Proteomes" id="UP000001037">
    <property type="component" value="Chromosome"/>
</dbReference>
<dbReference type="InParanoid" id="G0EDZ3"/>
<dbReference type="InterPro" id="IPR007197">
    <property type="entry name" value="rSAM"/>
</dbReference>
<proteinExistence type="predicted"/>
<name>G0EDZ3_PYRF1</name>
<dbReference type="GO" id="GO:0051536">
    <property type="term" value="F:iron-sulfur cluster binding"/>
    <property type="evidence" value="ECO:0007669"/>
    <property type="project" value="UniProtKB-KW"/>
</dbReference>
<dbReference type="STRING" id="694429.Pyrfu_0037"/>
<evidence type="ECO:0000313" key="6">
    <source>
        <dbReference type="EMBL" id="AEM37909.1"/>
    </source>
</evidence>
<feature type="domain" description="Radical SAM core" evidence="5">
    <location>
        <begin position="48"/>
        <end position="278"/>
    </location>
</feature>
<dbReference type="CDD" id="cd01335">
    <property type="entry name" value="Radical_SAM"/>
    <property type="match status" value="1"/>
</dbReference>
<evidence type="ECO:0000256" key="1">
    <source>
        <dbReference type="ARBA" id="ARBA00022691"/>
    </source>
</evidence>
<evidence type="ECO:0000259" key="5">
    <source>
        <dbReference type="PROSITE" id="PS51918"/>
    </source>
</evidence>
<dbReference type="SFLD" id="SFLDG01110">
    <property type="entry name" value="Uncharacterised_Radical_SAM_Su"/>
    <property type="match status" value="1"/>
</dbReference>
<dbReference type="GO" id="GO:0003824">
    <property type="term" value="F:catalytic activity"/>
    <property type="evidence" value="ECO:0007669"/>
    <property type="project" value="InterPro"/>
</dbReference>
<dbReference type="Pfam" id="PF04055">
    <property type="entry name" value="Radical_SAM"/>
    <property type="match status" value="1"/>
</dbReference>
<dbReference type="SFLD" id="SFLDS00029">
    <property type="entry name" value="Radical_SAM"/>
    <property type="match status" value="1"/>
</dbReference>
<keyword evidence="2" id="KW-0479">Metal-binding</keyword>
<accession>G0EDZ3</accession>
<dbReference type="EMBL" id="CP002838">
    <property type="protein sequence ID" value="AEM37909.1"/>
    <property type="molecule type" value="Genomic_DNA"/>
</dbReference>
<dbReference type="Gene3D" id="3.20.20.70">
    <property type="entry name" value="Aldolase class I"/>
    <property type="match status" value="1"/>
</dbReference>
<dbReference type="InterPro" id="IPR006638">
    <property type="entry name" value="Elp3/MiaA/NifB-like_rSAM"/>
</dbReference>
<sequence>MKDVEKGRKEGVPGVEGVVVDGRVWGKPLVRLSRPAPLMGTVFIGVIDRGTNVLQVRPTTLCNLSCIFCSVDAGPSSRWRQAEFIIDDVEWLVTWVEEIARYKGVRVEALIDGVGEPTTYPRLVELIRRLKESPWVESVALETHGQSLDERVVREWERAGLDRINLSIDTLDAMKAKMLTGVEWYDLERVKKLAEFIARETRIDLHVTPVWIPGVNDEDVPQVVKWAVEIGAGKRWPPATVQKFLEHRHGRKPPGVREIPWNVFWRRLREWSRELGVNLIPSMEEWGMRYARKVPEIYREGDVIRVVLVAPGWLKREVLAVSADSKRLVTVVGLKRWNPGDEIDVVVLRSKDNIYVARPA</sequence>
<keyword evidence="1" id="KW-0949">S-adenosyl-L-methionine</keyword>
<dbReference type="InterPro" id="IPR058240">
    <property type="entry name" value="rSAM_sf"/>
</dbReference>
<organism evidence="6 7">
    <name type="scientific">Pyrolobus fumarii (strain DSM 11204 / 1A)</name>
    <dbReference type="NCBI Taxonomy" id="694429"/>
    <lineage>
        <taxon>Archaea</taxon>
        <taxon>Thermoproteota</taxon>
        <taxon>Thermoprotei</taxon>
        <taxon>Desulfurococcales</taxon>
        <taxon>Pyrodictiaceae</taxon>
        <taxon>Pyrolobus</taxon>
    </lineage>
</organism>
<dbReference type="InterPro" id="IPR040088">
    <property type="entry name" value="MJ0103-like"/>
</dbReference>
<dbReference type="KEGG" id="pfm:Pyrfu_0037"/>
<dbReference type="PROSITE" id="PS51918">
    <property type="entry name" value="RADICAL_SAM"/>
    <property type="match status" value="1"/>
</dbReference>
<evidence type="ECO:0000313" key="7">
    <source>
        <dbReference type="Proteomes" id="UP000001037"/>
    </source>
</evidence>
<keyword evidence="4" id="KW-0411">Iron-sulfur</keyword>
<dbReference type="AlphaFoldDB" id="G0EDZ3"/>
<dbReference type="HOGENOM" id="CLU_048071_0_0_2"/>
<dbReference type="GO" id="GO:0046872">
    <property type="term" value="F:metal ion binding"/>
    <property type="evidence" value="ECO:0007669"/>
    <property type="project" value="UniProtKB-KW"/>
</dbReference>
<dbReference type="SMART" id="SM00729">
    <property type="entry name" value="Elp3"/>
    <property type="match status" value="1"/>
</dbReference>
<dbReference type="PANTHER" id="PTHR11228">
    <property type="entry name" value="RADICAL SAM DOMAIN PROTEIN"/>
    <property type="match status" value="1"/>
</dbReference>
<evidence type="ECO:0000256" key="3">
    <source>
        <dbReference type="ARBA" id="ARBA00023004"/>
    </source>
</evidence>
<keyword evidence="3" id="KW-0408">Iron</keyword>
<dbReference type="InterPro" id="IPR013785">
    <property type="entry name" value="Aldolase_TIM"/>
</dbReference>
<evidence type="ECO:0000256" key="4">
    <source>
        <dbReference type="ARBA" id="ARBA00023014"/>
    </source>
</evidence>
<gene>
    <name evidence="6" type="ordered locus">Pyrfu_0037</name>
</gene>
<dbReference type="InterPro" id="IPR050377">
    <property type="entry name" value="Radical_SAM_PqqE_MftC-like"/>
</dbReference>
<dbReference type="eggNOG" id="arCOG00951">
    <property type="taxonomic scope" value="Archaea"/>
</dbReference>
<evidence type="ECO:0000256" key="2">
    <source>
        <dbReference type="ARBA" id="ARBA00022723"/>
    </source>
</evidence>
<protein>
    <submittedName>
        <fullName evidence="6">Radical SAM domain protein</fullName>
    </submittedName>
</protein>
<dbReference type="SUPFAM" id="SSF102114">
    <property type="entry name" value="Radical SAM enzymes"/>
    <property type="match status" value="1"/>
</dbReference>